<protein>
    <submittedName>
        <fullName evidence="1">Uncharacterized protein</fullName>
    </submittedName>
</protein>
<dbReference type="KEGG" id="mod:AS202_14780"/>
<dbReference type="AlphaFoldDB" id="A0A0S7EB03"/>
<sequence length="84" mass="10029">MNKPITPETLKEIAFNVTLEQYNDIIEKLHHSASKGQKSLLIDNLSDTVQSRLIEEGYKIKPYVKYQYDYLLRKKRKKYYVISF</sequence>
<accession>A0A0S7EB03</accession>
<gene>
    <name evidence="1" type="ORF">AS202_14780</name>
</gene>
<dbReference type="RefSeq" id="WP_006260392.1">
    <property type="nucleotide sequence ID" value="NZ_BCMQ01000004.1"/>
</dbReference>
<evidence type="ECO:0000313" key="2">
    <source>
        <dbReference type="Proteomes" id="UP000069030"/>
    </source>
</evidence>
<organism evidence="1 2">
    <name type="scientific">Myroides odoratimimus</name>
    <dbReference type="NCBI Taxonomy" id="76832"/>
    <lineage>
        <taxon>Bacteria</taxon>
        <taxon>Pseudomonadati</taxon>
        <taxon>Bacteroidota</taxon>
        <taxon>Flavobacteriia</taxon>
        <taxon>Flavobacteriales</taxon>
        <taxon>Flavobacteriaceae</taxon>
        <taxon>Myroides</taxon>
    </lineage>
</organism>
<proteinExistence type="predicted"/>
<dbReference type="Proteomes" id="UP000069030">
    <property type="component" value="Chromosome"/>
</dbReference>
<evidence type="ECO:0000313" key="1">
    <source>
        <dbReference type="EMBL" id="ALU27346.1"/>
    </source>
</evidence>
<dbReference type="EMBL" id="CP013690">
    <property type="protein sequence ID" value="ALU27346.1"/>
    <property type="molecule type" value="Genomic_DNA"/>
</dbReference>
<name>A0A0S7EB03_9FLAO</name>
<dbReference type="GeneID" id="66976008"/>
<reference evidence="1 2" key="1">
    <citation type="journal article" date="2016" name="J. Zhejiang Univ. Sci. B">
        <title>Antibiotic resistance mechanisms of Myroides sp.</title>
        <authorList>
            <person name="Hu S."/>
            <person name="Yuan S."/>
            <person name="Qu H."/>
            <person name="Jiang T."/>
            <person name="Zhou Y."/>
            <person name="Wang M."/>
            <person name="Ming D."/>
        </authorList>
    </citation>
    <scope>NUCLEOTIDE SEQUENCE [LARGE SCALE GENOMIC DNA]</scope>
    <source>
        <strain evidence="1 2">PR63039</strain>
    </source>
</reference>